<keyword evidence="5" id="KW-0862">Zinc</keyword>
<dbReference type="InterPro" id="IPR000330">
    <property type="entry name" value="SNF2_N"/>
</dbReference>
<dbReference type="GO" id="GO:0006281">
    <property type="term" value="P:DNA repair"/>
    <property type="evidence" value="ECO:0007669"/>
    <property type="project" value="TreeGrafter"/>
</dbReference>
<protein>
    <submittedName>
        <fullName evidence="12">SNF2 family domain-containing protein</fullName>
    </submittedName>
</protein>
<dbReference type="PROSITE" id="PS51194">
    <property type="entry name" value="HELICASE_CTER"/>
    <property type="match status" value="1"/>
</dbReference>
<dbReference type="InterPro" id="IPR049730">
    <property type="entry name" value="SNF2/RAD54-like_C"/>
</dbReference>
<sequence length="936" mass="106318">MSLRRLLNPEDGTDEHVGSRPIQGWEDHGTPIDRSIAPVLREIAWENCVKDSFSLDSLRNIFGQGQIDPYNQQDNSHIDIKGSPLFDEEQVQRWAEDIVSSHPTSSPGPENREGDRICYGLIMRSPVKLIGDMSIVDSKLASGGEHPIPGHFQMAIAKAEDRYLVVFPDGTLLGEANALLEEVLESIEEQKHRVDLEAFAPINPVRETISRATNEKEAVVRVNINIYGPRSVTQEIGSILSSKKIYLQRPDYIKPGMFYDNPHVLKLGNFQHSFNGQGVELRTEKQPECETAKAEAFQRTINGIYSSLTRSQTLAGLEGDGRLKTQLLTHQKQALDFMSQRENGPIPEKFRLWVPNEQDGRPYQRHIITNNAALGDYPETGGGILADEMGMGKSLSILALILRTLGDGHKWASEFDSMLENGSNHFKLPRRSRATLVIASSDLMINEWFQEMKIHFEDHFWGTFRTIKYHGTKRESNIDTLAESDIVVTTYHTLHMDSRRGKNPLREIEWYRLVLDEAHIIRRLSTVFYRTVAELKARSRWCLTGTPIQNRLEDIGSLFAFIRIIPFNNPSNFRKYISVPFDEGGKRRDLAIERFTRLLDSLCLRRTKDLLHLPEQHCRVRKLEFSAEERMQYEQTKKIMVRTAKNQVSGFDRKSTVGLLQVQLQLRILCNHGTFQQPISWNRRKMHLLDEREATEASLGRDGEVTCSTCQQTLPLIGAGSMFRRFDEHCGHVLCYECMEESMPGVQPGTAISCPFCSPPGKMPSRSANGTYPQRGDDRYFRAQGTSSKIEALMKDVKVDIWSTKSIIFSCWTHTLDLIGSALGHANINFRRIDGECPTAKREKILDEFAQDPSLRILIMTTGTGAVGLNLATANRVFLVEPQWNPSVENQAIARALRLGQEQAVQVTRYVVNGTVEQYMRSLQNKKLKMAHLAWE</sequence>
<accession>A0A9P6KPC7</accession>
<dbReference type="GO" id="GO:0005634">
    <property type="term" value="C:nucleus"/>
    <property type="evidence" value="ECO:0007669"/>
    <property type="project" value="TreeGrafter"/>
</dbReference>
<proteinExistence type="predicted"/>
<keyword evidence="2" id="KW-0547">Nucleotide-binding</keyword>
<keyword evidence="6" id="KW-0067">ATP-binding</keyword>
<dbReference type="Proteomes" id="UP000756921">
    <property type="component" value="Unassembled WGS sequence"/>
</dbReference>
<dbReference type="PROSITE" id="PS00518">
    <property type="entry name" value="ZF_RING_1"/>
    <property type="match status" value="1"/>
</dbReference>
<keyword evidence="13" id="KW-1185">Reference proteome</keyword>
<dbReference type="SMART" id="SM00487">
    <property type="entry name" value="DEXDc"/>
    <property type="match status" value="1"/>
</dbReference>
<dbReference type="SUPFAM" id="SSF52540">
    <property type="entry name" value="P-loop containing nucleoside triphosphate hydrolases"/>
    <property type="match status" value="2"/>
</dbReference>
<evidence type="ECO:0000256" key="1">
    <source>
        <dbReference type="ARBA" id="ARBA00022723"/>
    </source>
</evidence>
<organism evidence="12 13">
    <name type="scientific">Paraphaeosphaeria minitans</name>
    <dbReference type="NCBI Taxonomy" id="565426"/>
    <lineage>
        <taxon>Eukaryota</taxon>
        <taxon>Fungi</taxon>
        <taxon>Dikarya</taxon>
        <taxon>Ascomycota</taxon>
        <taxon>Pezizomycotina</taxon>
        <taxon>Dothideomycetes</taxon>
        <taxon>Pleosporomycetidae</taxon>
        <taxon>Pleosporales</taxon>
        <taxon>Massarineae</taxon>
        <taxon>Didymosphaeriaceae</taxon>
        <taxon>Paraphaeosphaeria</taxon>
    </lineage>
</organism>
<evidence type="ECO:0000256" key="4">
    <source>
        <dbReference type="ARBA" id="ARBA00022801"/>
    </source>
</evidence>
<dbReference type="PANTHER" id="PTHR45626:SF52">
    <property type="entry name" value="SINGLE-STRANDED DNA-DEPENDENT ATPASE (EUROFUNG)"/>
    <property type="match status" value="1"/>
</dbReference>
<dbReference type="OrthoDB" id="448448at2759"/>
<feature type="region of interest" description="Disordered" evidence="8">
    <location>
        <begin position="1"/>
        <end position="29"/>
    </location>
</feature>
<dbReference type="GO" id="GO:0008094">
    <property type="term" value="F:ATP-dependent activity, acting on DNA"/>
    <property type="evidence" value="ECO:0007669"/>
    <property type="project" value="TreeGrafter"/>
</dbReference>
<dbReference type="PROSITE" id="PS51192">
    <property type="entry name" value="HELICASE_ATP_BIND_1"/>
    <property type="match status" value="1"/>
</dbReference>
<dbReference type="GO" id="GO:0005524">
    <property type="term" value="F:ATP binding"/>
    <property type="evidence" value="ECO:0007669"/>
    <property type="project" value="UniProtKB-KW"/>
</dbReference>
<dbReference type="Gene3D" id="3.40.50.300">
    <property type="entry name" value="P-loop containing nucleotide triphosphate hydrolases"/>
    <property type="match status" value="1"/>
</dbReference>
<dbReference type="CDD" id="cd18008">
    <property type="entry name" value="DEXDc_SHPRH-like"/>
    <property type="match status" value="1"/>
</dbReference>
<dbReference type="InterPro" id="IPR001650">
    <property type="entry name" value="Helicase_C-like"/>
</dbReference>
<evidence type="ECO:0000256" key="5">
    <source>
        <dbReference type="ARBA" id="ARBA00022833"/>
    </source>
</evidence>
<evidence type="ECO:0000256" key="7">
    <source>
        <dbReference type="PROSITE-ProRule" id="PRU00175"/>
    </source>
</evidence>
<evidence type="ECO:0000256" key="3">
    <source>
        <dbReference type="ARBA" id="ARBA00022771"/>
    </source>
</evidence>
<keyword evidence="4" id="KW-0378">Hydrolase</keyword>
<dbReference type="InterPro" id="IPR001841">
    <property type="entry name" value="Znf_RING"/>
</dbReference>
<dbReference type="InterPro" id="IPR050628">
    <property type="entry name" value="SNF2_RAD54_helicase_TF"/>
</dbReference>
<evidence type="ECO:0000256" key="2">
    <source>
        <dbReference type="ARBA" id="ARBA00022741"/>
    </source>
</evidence>
<dbReference type="Pfam" id="PF00271">
    <property type="entry name" value="Helicase_C"/>
    <property type="match status" value="1"/>
</dbReference>
<dbReference type="CDD" id="cd18793">
    <property type="entry name" value="SF2_C_SNF"/>
    <property type="match status" value="1"/>
</dbReference>
<dbReference type="GO" id="GO:0008270">
    <property type="term" value="F:zinc ion binding"/>
    <property type="evidence" value="ECO:0007669"/>
    <property type="project" value="UniProtKB-KW"/>
</dbReference>
<dbReference type="AlphaFoldDB" id="A0A9P6KPC7"/>
<dbReference type="InterPro" id="IPR014001">
    <property type="entry name" value="Helicase_ATP-bd"/>
</dbReference>
<evidence type="ECO:0000256" key="6">
    <source>
        <dbReference type="ARBA" id="ARBA00022840"/>
    </source>
</evidence>
<evidence type="ECO:0000313" key="12">
    <source>
        <dbReference type="EMBL" id="KAF9733942.1"/>
    </source>
</evidence>
<dbReference type="InterPro" id="IPR017907">
    <property type="entry name" value="Znf_RING_CS"/>
</dbReference>
<reference evidence="12" key="1">
    <citation type="journal article" date="2020" name="Mol. Plant Microbe Interact.">
        <title>Genome Sequence of the Biocontrol Agent Coniothyrium minitans strain Conio (IMI 134523).</title>
        <authorList>
            <person name="Patel D."/>
            <person name="Shittu T.A."/>
            <person name="Baroncelli R."/>
            <person name="Muthumeenakshi S."/>
            <person name="Osborne T.H."/>
            <person name="Janganan T.K."/>
            <person name="Sreenivasaprasad S."/>
        </authorList>
    </citation>
    <scope>NUCLEOTIDE SEQUENCE</scope>
    <source>
        <strain evidence="12">Conio</strain>
    </source>
</reference>
<comment type="caution">
    <text evidence="12">The sequence shown here is derived from an EMBL/GenBank/DDBJ whole genome shotgun (WGS) entry which is preliminary data.</text>
</comment>
<dbReference type="PROSITE" id="PS50089">
    <property type="entry name" value="ZF_RING_2"/>
    <property type="match status" value="1"/>
</dbReference>
<evidence type="ECO:0000256" key="8">
    <source>
        <dbReference type="SAM" id="MobiDB-lite"/>
    </source>
</evidence>
<evidence type="ECO:0000259" key="9">
    <source>
        <dbReference type="PROSITE" id="PS50089"/>
    </source>
</evidence>
<evidence type="ECO:0000259" key="10">
    <source>
        <dbReference type="PROSITE" id="PS51192"/>
    </source>
</evidence>
<name>A0A9P6KPC7_9PLEO</name>
<evidence type="ECO:0000259" key="11">
    <source>
        <dbReference type="PROSITE" id="PS51194"/>
    </source>
</evidence>
<dbReference type="InterPro" id="IPR038718">
    <property type="entry name" value="SNF2-like_sf"/>
</dbReference>
<keyword evidence="1" id="KW-0479">Metal-binding</keyword>
<feature type="domain" description="RING-type" evidence="9">
    <location>
        <begin position="707"/>
        <end position="758"/>
    </location>
</feature>
<feature type="domain" description="Helicase C-terminal" evidence="11">
    <location>
        <begin position="789"/>
        <end position="936"/>
    </location>
</feature>
<gene>
    <name evidence="12" type="ORF">PMIN01_08285</name>
</gene>
<dbReference type="EMBL" id="WJXW01000008">
    <property type="protein sequence ID" value="KAF9733942.1"/>
    <property type="molecule type" value="Genomic_DNA"/>
</dbReference>
<dbReference type="SMART" id="SM00490">
    <property type="entry name" value="HELICc"/>
    <property type="match status" value="1"/>
</dbReference>
<dbReference type="PANTHER" id="PTHR45626">
    <property type="entry name" value="TRANSCRIPTION TERMINATION FACTOR 2-RELATED"/>
    <property type="match status" value="1"/>
</dbReference>
<keyword evidence="3 7" id="KW-0863">Zinc-finger</keyword>
<evidence type="ECO:0000313" key="13">
    <source>
        <dbReference type="Proteomes" id="UP000756921"/>
    </source>
</evidence>
<dbReference type="Gene3D" id="3.40.50.10810">
    <property type="entry name" value="Tandem AAA-ATPase domain"/>
    <property type="match status" value="1"/>
</dbReference>
<feature type="domain" description="Helicase ATP-binding" evidence="10">
    <location>
        <begin position="374"/>
        <end position="565"/>
    </location>
</feature>
<dbReference type="InterPro" id="IPR027417">
    <property type="entry name" value="P-loop_NTPase"/>
</dbReference>
<dbReference type="SUPFAM" id="SSF57850">
    <property type="entry name" value="RING/U-box"/>
    <property type="match status" value="1"/>
</dbReference>
<dbReference type="Pfam" id="PF00176">
    <property type="entry name" value="SNF2-rel_dom"/>
    <property type="match status" value="1"/>
</dbReference>
<dbReference type="GO" id="GO:0016787">
    <property type="term" value="F:hydrolase activity"/>
    <property type="evidence" value="ECO:0007669"/>
    <property type="project" value="UniProtKB-KW"/>
</dbReference>